<feature type="non-terminal residue" evidence="1">
    <location>
        <position position="1"/>
    </location>
</feature>
<reference evidence="1" key="1">
    <citation type="submission" date="2021-02" db="EMBL/GenBank/DDBJ databases">
        <authorList>
            <person name="Dougan E. K."/>
            <person name="Rhodes N."/>
            <person name="Thang M."/>
            <person name="Chan C."/>
        </authorList>
    </citation>
    <scope>NUCLEOTIDE SEQUENCE</scope>
</reference>
<sequence>EGLSSSKSSLPSKQHQYNGILAKTSKEARVHMLPSCTSALWQGMVRNLPAVLILHLCQELHPESFLWHFKACSCKAMPTLRKRALMGIGPVALTGLRKRYNVAAWLNMYRVMYSVMPKGRPVLM</sequence>
<name>A0A813E6J6_POLGL</name>
<comment type="caution">
    <text evidence="1">The sequence shown here is derived from an EMBL/GenBank/DDBJ whole genome shotgun (WGS) entry which is preliminary data.</text>
</comment>
<evidence type="ECO:0000313" key="1">
    <source>
        <dbReference type="EMBL" id="CAE8594533.1"/>
    </source>
</evidence>
<accession>A0A813E6J6</accession>
<dbReference type="EMBL" id="CAJNNV010007146">
    <property type="protein sequence ID" value="CAE8594533.1"/>
    <property type="molecule type" value="Genomic_DNA"/>
</dbReference>
<organism evidence="1 2">
    <name type="scientific">Polarella glacialis</name>
    <name type="common">Dinoflagellate</name>
    <dbReference type="NCBI Taxonomy" id="89957"/>
    <lineage>
        <taxon>Eukaryota</taxon>
        <taxon>Sar</taxon>
        <taxon>Alveolata</taxon>
        <taxon>Dinophyceae</taxon>
        <taxon>Suessiales</taxon>
        <taxon>Suessiaceae</taxon>
        <taxon>Polarella</taxon>
    </lineage>
</organism>
<proteinExistence type="predicted"/>
<evidence type="ECO:0000313" key="2">
    <source>
        <dbReference type="Proteomes" id="UP000654075"/>
    </source>
</evidence>
<gene>
    <name evidence="1" type="ORF">PGLA1383_LOCUS13073</name>
</gene>
<protein>
    <submittedName>
        <fullName evidence="1">Uncharacterized protein</fullName>
    </submittedName>
</protein>
<keyword evidence="2" id="KW-1185">Reference proteome</keyword>
<dbReference type="Proteomes" id="UP000654075">
    <property type="component" value="Unassembled WGS sequence"/>
</dbReference>
<dbReference type="AlphaFoldDB" id="A0A813E6J6"/>